<protein>
    <submittedName>
        <fullName evidence="2">Uncharacterized protein</fullName>
    </submittedName>
</protein>
<feature type="non-terminal residue" evidence="2">
    <location>
        <position position="1"/>
    </location>
</feature>
<name>A0A6A6FKL7_9PEZI</name>
<evidence type="ECO:0000256" key="1">
    <source>
        <dbReference type="SAM" id="MobiDB-lite"/>
    </source>
</evidence>
<evidence type="ECO:0000313" key="3">
    <source>
        <dbReference type="Proteomes" id="UP000799539"/>
    </source>
</evidence>
<dbReference type="OrthoDB" id="185373at2759"/>
<evidence type="ECO:0000313" key="2">
    <source>
        <dbReference type="EMBL" id="KAF2213758.1"/>
    </source>
</evidence>
<sequence>GLPLEELESLYSRALARFPGTFSAYHLSPNAILSDRDANTDLKLPLPLLKEITAQRLLRGDSRQAYLALDTAFRLVPTTINPGFIRPFLEQQPISEAYTVFALACRAGLSLPMAYVRLLVSRLRTTATEDTSVQHRIAILRAMLATTFLHVGATGKALSNTLSELIIATTCVFRLPGIDTMEDVNRKKLIDEVLLFIGRMIETFARYGTLPSPSAFNSILINVAGHGRSIETLETVLQDFEAMNLERSSVTRRTLLAVAGLWEDKDLVEDFWNQIVEARESRREGPESTDFFVLSKAVRATGQVSFAEEQFEKLKGFIPIGQHRFVESALSQAREPRDVPNPANGPSVTFEELHGGLQKLNADIAMLEAMSKDGAFVQDYSDKMLPLRLLPADGALDAPEAIMREVYDMMTTEQSTPSAELKEAGEEASPDASQPASIAHRSVTNLTLSDLRYETWKNLNYLLRLAEKHDSLYNEVLNRSIANVERPPERELGLTKEELDDMHDFGLSEVPRDRGTNSRVTLDDYKKEVMRLRGVSETP</sequence>
<keyword evidence="3" id="KW-1185">Reference proteome</keyword>
<dbReference type="AlphaFoldDB" id="A0A6A6FKL7"/>
<gene>
    <name evidence="2" type="ORF">CERZMDRAFT_39243</name>
</gene>
<dbReference type="Proteomes" id="UP000799539">
    <property type="component" value="Unassembled WGS sequence"/>
</dbReference>
<dbReference type="EMBL" id="ML992670">
    <property type="protein sequence ID" value="KAF2213758.1"/>
    <property type="molecule type" value="Genomic_DNA"/>
</dbReference>
<organism evidence="2 3">
    <name type="scientific">Cercospora zeae-maydis SCOH1-5</name>
    <dbReference type="NCBI Taxonomy" id="717836"/>
    <lineage>
        <taxon>Eukaryota</taxon>
        <taxon>Fungi</taxon>
        <taxon>Dikarya</taxon>
        <taxon>Ascomycota</taxon>
        <taxon>Pezizomycotina</taxon>
        <taxon>Dothideomycetes</taxon>
        <taxon>Dothideomycetidae</taxon>
        <taxon>Mycosphaerellales</taxon>
        <taxon>Mycosphaerellaceae</taxon>
        <taxon>Cercospora</taxon>
    </lineage>
</organism>
<feature type="region of interest" description="Disordered" evidence="1">
    <location>
        <begin position="412"/>
        <end position="438"/>
    </location>
</feature>
<reference evidence="2" key="1">
    <citation type="journal article" date="2020" name="Stud. Mycol.">
        <title>101 Dothideomycetes genomes: a test case for predicting lifestyles and emergence of pathogens.</title>
        <authorList>
            <person name="Haridas S."/>
            <person name="Albert R."/>
            <person name="Binder M."/>
            <person name="Bloem J."/>
            <person name="Labutti K."/>
            <person name="Salamov A."/>
            <person name="Andreopoulos B."/>
            <person name="Baker S."/>
            <person name="Barry K."/>
            <person name="Bills G."/>
            <person name="Bluhm B."/>
            <person name="Cannon C."/>
            <person name="Castanera R."/>
            <person name="Culley D."/>
            <person name="Daum C."/>
            <person name="Ezra D."/>
            <person name="Gonzalez J."/>
            <person name="Henrissat B."/>
            <person name="Kuo A."/>
            <person name="Liang C."/>
            <person name="Lipzen A."/>
            <person name="Lutzoni F."/>
            <person name="Magnuson J."/>
            <person name="Mondo S."/>
            <person name="Nolan M."/>
            <person name="Ohm R."/>
            <person name="Pangilinan J."/>
            <person name="Park H.-J."/>
            <person name="Ramirez L."/>
            <person name="Alfaro M."/>
            <person name="Sun H."/>
            <person name="Tritt A."/>
            <person name="Yoshinaga Y."/>
            <person name="Zwiers L.-H."/>
            <person name="Turgeon B."/>
            <person name="Goodwin S."/>
            <person name="Spatafora J."/>
            <person name="Crous P."/>
            <person name="Grigoriev I."/>
        </authorList>
    </citation>
    <scope>NUCLEOTIDE SEQUENCE</scope>
    <source>
        <strain evidence="2">SCOH1-5</strain>
    </source>
</reference>
<proteinExistence type="predicted"/>
<accession>A0A6A6FKL7</accession>